<evidence type="ECO:0000313" key="1">
    <source>
        <dbReference type="EMBL" id="KAI0515708.1"/>
    </source>
</evidence>
<dbReference type="Proteomes" id="UP000829196">
    <property type="component" value="Unassembled WGS sequence"/>
</dbReference>
<gene>
    <name evidence="1" type="ORF">KFK09_008374</name>
</gene>
<accession>A0A8T3BMJ5</accession>
<organism evidence="1 2">
    <name type="scientific">Dendrobium nobile</name>
    <name type="common">Orchid</name>
    <dbReference type="NCBI Taxonomy" id="94219"/>
    <lineage>
        <taxon>Eukaryota</taxon>
        <taxon>Viridiplantae</taxon>
        <taxon>Streptophyta</taxon>
        <taxon>Embryophyta</taxon>
        <taxon>Tracheophyta</taxon>
        <taxon>Spermatophyta</taxon>
        <taxon>Magnoliopsida</taxon>
        <taxon>Liliopsida</taxon>
        <taxon>Asparagales</taxon>
        <taxon>Orchidaceae</taxon>
        <taxon>Epidendroideae</taxon>
        <taxon>Malaxideae</taxon>
        <taxon>Dendrobiinae</taxon>
        <taxon>Dendrobium</taxon>
    </lineage>
</organism>
<comment type="caution">
    <text evidence="1">The sequence shown here is derived from an EMBL/GenBank/DDBJ whole genome shotgun (WGS) entry which is preliminary data.</text>
</comment>
<dbReference type="AlphaFoldDB" id="A0A8T3BMJ5"/>
<reference evidence="1" key="1">
    <citation type="journal article" date="2022" name="Front. Genet.">
        <title>Chromosome-Scale Assembly of the Dendrobium nobile Genome Provides Insights Into the Molecular Mechanism of the Biosynthesis of the Medicinal Active Ingredient of Dendrobium.</title>
        <authorList>
            <person name="Xu Q."/>
            <person name="Niu S.-C."/>
            <person name="Li K.-L."/>
            <person name="Zheng P.-J."/>
            <person name="Zhang X.-J."/>
            <person name="Jia Y."/>
            <person name="Liu Y."/>
            <person name="Niu Y.-X."/>
            <person name="Yu L.-H."/>
            <person name="Chen D.-F."/>
            <person name="Zhang G.-Q."/>
        </authorList>
    </citation>
    <scope>NUCLEOTIDE SEQUENCE</scope>
    <source>
        <tissue evidence="1">Leaf</tissue>
    </source>
</reference>
<name>A0A8T3BMJ5_DENNO</name>
<keyword evidence="2" id="KW-1185">Reference proteome</keyword>
<dbReference type="EMBL" id="JAGYWB010000007">
    <property type="protein sequence ID" value="KAI0515708.1"/>
    <property type="molecule type" value="Genomic_DNA"/>
</dbReference>
<protein>
    <submittedName>
        <fullName evidence="1">Uncharacterized protein</fullName>
    </submittedName>
</protein>
<proteinExistence type="predicted"/>
<evidence type="ECO:0000313" key="2">
    <source>
        <dbReference type="Proteomes" id="UP000829196"/>
    </source>
</evidence>
<sequence>MVRDSNSNLSLCLSRFSSQSLKICFFEEEFLKIMIKLCLCLRNFRYADSKINSKFLYEKTCRKKKLRLDYELELLVATIIDKTLVNN</sequence>